<name>A0ABP1FAW1_9FLAO</name>
<reference evidence="4 5" key="1">
    <citation type="submission" date="2024-05" db="EMBL/GenBank/DDBJ databases">
        <authorList>
            <person name="Duchaud E."/>
        </authorList>
    </citation>
    <scope>NUCLEOTIDE SEQUENCE [LARGE SCALE GENOMIC DNA]</scope>
    <source>
        <strain evidence="4">Ena-SAMPLE-TAB-13-05-2024-13:56:06:370-140305</strain>
    </source>
</reference>
<evidence type="ECO:0000313" key="5">
    <source>
        <dbReference type="Proteomes" id="UP001497602"/>
    </source>
</evidence>
<organism evidence="4 5">
    <name type="scientific">Tenacibaculum vairaonense</name>
    <dbReference type="NCBI Taxonomy" id="3137860"/>
    <lineage>
        <taxon>Bacteria</taxon>
        <taxon>Pseudomonadati</taxon>
        <taxon>Bacteroidota</taxon>
        <taxon>Flavobacteriia</taxon>
        <taxon>Flavobacteriales</taxon>
        <taxon>Flavobacteriaceae</taxon>
        <taxon>Tenacibaculum</taxon>
    </lineage>
</organism>
<dbReference type="EMBL" id="CAXJRC010000007">
    <property type="protein sequence ID" value="CAL2105529.1"/>
    <property type="molecule type" value="Genomic_DNA"/>
</dbReference>
<dbReference type="RefSeq" id="WP_348737352.1">
    <property type="nucleotide sequence ID" value="NZ_CAXJRC010000007.1"/>
</dbReference>
<dbReference type="Pfam" id="PF18962">
    <property type="entry name" value="Por_Secre_tail"/>
    <property type="match status" value="1"/>
</dbReference>
<comment type="caution">
    <text evidence="4">The sequence shown here is derived from an EMBL/GenBank/DDBJ whole genome shotgun (WGS) entry which is preliminary data.</text>
</comment>
<evidence type="ECO:0000313" key="4">
    <source>
        <dbReference type="EMBL" id="CAL2105529.1"/>
    </source>
</evidence>
<evidence type="ECO:0000259" key="3">
    <source>
        <dbReference type="Pfam" id="PF18962"/>
    </source>
</evidence>
<dbReference type="NCBIfam" id="TIGR04183">
    <property type="entry name" value="Por_Secre_tail"/>
    <property type="match status" value="1"/>
</dbReference>
<proteinExistence type="predicted"/>
<keyword evidence="5" id="KW-1185">Reference proteome</keyword>
<dbReference type="InterPro" id="IPR006530">
    <property type="entry name" value="YD"/>
</dbReference>
<protein>
    <recommendedName>
        <fullName evidence="3">Secretion system C-terminal sorting domain-containing protein</fullName>
    </recommendedName>
</protein>
<sequence length="147" mass="16538">MIKLSNKLFHLIIFFSISICSAQTAHSKKYDNFNRLIESSDGTNTIVYVYDELGNRTQESVTVTLSVSEEQIVGLKLYPNPTPDKVFITAKTIIDKVVVSDLSGRVIGEYRNDKSTMSIDISQLPVGLYNLVIYSEKKKQSAKVVKR</sequence>
<dbReference type="Proteomes" id="UP001497602">
    <property type="component" value="Unassembled WGS sequence"/>
</dbReference>
<dbReference type="InterPro" id="IPR026444">
    <property type="entry name" value="Secre_tail"/>
</dbReference>
<evidence type="ECO:0000256" key="1">
    <source>
        <dbReference type="ARBA" id="ARBA00022729"/>
    </source>
</evidence>
<gene>
    <name evidence="4" type="ORF">T190115A13A_160062</name>
</gene>
<dbReference type="NCBIfam" id="TIGR01643">
    <property type="entry name" value="YD_repeat_2x"/>
    <property type="match status" value="1"/>
</dbReference>
<keyword evidence="1 2" id="KW-0732">Signal</keyword>
<evidence type="ECO:0000256" key="2">
    <source>
        <dbReference type="SAM" id="SignalP"/>
    </source>
</evidence>
<accession>A0ABP1FAW1</accession>
<feature type="domain" description="Secretion system C-terminal sorting" evidence="3">
    <location>
        <begin position="77"/>
        <end position="145"/>
    </location>
</feature>
<feature type="chain" id="PRO_5045667656" description="Secretion system C-terminal sorting domain-containing protein" evidence="2">
    <location>
        <begin position="23"/>
        <end position="147"/>
    </location>
</feature>
<feature type="signal peptide" evidence="2">
    <location>
        <begin position="1"/>
        <end position="22"/>
    </location>
</feature>